<gene>
    <name evidence="2" type="ORF">L873DRAFT_1798026</name>
</gene>
<proteinExistence type="predicted"/>
<dbReference type="EMBL" id="ML120354">
    <property type="protein sequence ID" value="RPB05076.1"/>
    <property type="molecule type" value="Genomic_DNA"/>
</dbReference>
<sequence length="69" mass="7694">MPPINPKSLTMPLAAFTMAFVLLAYTRTSISAARSSARLQREVDERSWRGDARRRGEDIEREEGGKGKG</sequence>
<feature type="region of interest" description="Disordered" evidence="1">
    <location>
        <begin position="34"/>
        <end position="69"/>
    </location>
</feature>
<dbReference type="AlphaFoldDB" id="A0A3N4K3C3"/>
<evidence type="ECO:0000313" key="3">
    <source>
        <dbReference type="Proteomes" id="UP000276215"/>
    </source>
</evidence>
<reference evidence="2 3" key="1">
    <citation type="journal article" date="2018" name="Nat. Ecol. Evol.">
        <title>Pezizomycetes genomes reveal the molecular basis of ectomycorrhizal truffle lifestyle.</title>
        <authorList>
            <person name="Murat C."/>
            <person name="Payen T."/>
            <person name="Noel B."/>
            <person name="Kuo A."/>
            <person name="Morin E."/>
            <person name="Chen J."/>
            <person name="Kohler A."/>
            <person name="Krizsan K."/>
            <person name="Balestrini R."/>
            <person name="Da Silva C."/>
            <person name="Montanini B."/>
            <person name="Hainaut M."/>
            <person name="Levati E."/>
            <person name="Barry K.W."/>
            <person name="Belfiori B."/>
            <person name="Cichocki N."/>
            <person name="Clum A."/>
            <person name="Dockter R.B."/>
            <person name="Fauchery L."/>
            <person name="Guy J."/>
            <person name="Iotti M."/>
            <person name="Le Tacon F."/>
            <person name="Lindquist E.A."/>
            <person name="Lipzen A."/>
            <person name="Malagnac F."/>
            <person name="Mello A."/>
            <person name="Molinier V."/>
            <person name="Miyauchi S."/>
            <person name="Poulain J."/>
            <person name="Riccioni C."/>
            <person name="Rubini A."/>
            <person name="Sitrit Y."/>
            <person name="Splivallo R."/>
            <person name="Traeger S."/>
            <person name="Wang M."/>
            <person name="Zifcakova L."/>
            <person name="Wipf D."/>
            <person name="Zambonelli A."/>
            <person name="Paolocci F."/>
            <person name="Nowrousian M."/>
            <person name="Ottonello S."/>
            <person name="Baldrian P."/>
            <person name="Spatafora J.W."/>
            <person name="Henrissat B."/>
            <person name="Nagy L.G."/>
            <person name="Aury J.M."/>
            <person name="Wincker P."/>
            <person name="Grigoriev I.V."/>
            <person name="Bonfante P."/>
            <person name="Martin F.M."/>
        </authorList>
    </citation>
    <scope>NUCLEOTIDE SEQUENCE [LARGE SCALE GENOMIC DNA]</scope>
    <source>
        <strain evidence="2 3">120613-1</strain>
    </source>
</reference>
<name>A0A3N4K3C3_9PEZI</name>
<protein>
    <submittedName>
        <fullName evidence="2">Uncharacterized protein</fullName>
    </submittedName>
</protein>
<accession>A0A3N4K3C3</accession>
<dbReference type="Proteomes" id="UP000276215">
    <property type="component" value="Unassembled WGS sequence"/>
</dbReference>
<keyword evidence="3" id="KW-1185">Reference proteome</keyword>
<evidence type="ECO:0000313" key="2">
    <source>
        <dbReference type="EMBL" id="RPB05076.1"/>
    </source>
</evidence>
<feature type="compositionally biased region" description="Basic and acidic residues" evidence="1">
    <location>
        <begin position="39"/>
        <end position="69"/>
    </location>
</feature>
<evidence type="ECO:0000256" key="1">
    <source>
        <dbReference type="SAM" id="MobiDB-lite"/>
    </source>
</evidence>
<organism evidence="2 3">
    <name type="scientific">Choiromyces venosus 120613-1</name>
    <dbReference type="NCBI Taxonomy" id="1336337"/>
    <lineage>
        <taxon>Eukaryota</taxon>
        <taxon>Fungi</taxon>
        <taxon>Dikarya</taxon>
        <taxon>Ascomycota</taxon>
        <taxon>Pezizomycotina</taxon>
        <taxon>Pezizomycetes</taxon>
        <taxon>Pezizales</taxon>
        <taxon>Tuberaceae</taxon>
        <taxon>Choiromyces</taxon>
    </lineage>
</organism>